<keyword evidence="3" id="KW-1185">Reference proteome</keyword>
<gene>
    <name evidence="2" type="ORF">GW587_11810</name>
</gene>
<sequence length="481" mass="50465">MIWLRNAALTTTAFGGSWGGAIWFWRENNRMPDTGDLVLYLLVLPVLLLTAWWLGRKAWTRISMPAAASASTAAAVELTPVAPALAPGLTIAASAVRAPHGASIAELRGALAGQQARPELDKELYDDDGYPIMSARLPDAGTDIAKEEFGQWLGTQALPDPHFDEGQWRALAAGGAVVSELAGQLGMHQHLQPWLEQQHERREGRLPPNAVAAAEPPALQLLAVWPAEWRPEQRDAAQQWLRHLVVESGWPQERLAPTAAPSLDPHSLDDAGQLLAALLKRAAEAQRPSLALVVAAGSQVSEAGVARLSHHAALFTSANAQGQIPGEGAAGLLLADAAQAQLLDGAGRNVLQAIVNGRRGASADTARRDTDTSLADLTGQVLREGQADAAKVALVAADTGHRTSRVMELMNLVTATAPQLDPGADVIGIGASCGSCGAVTWMTALALADAEAQDRAGPVLCISNEDPYRRCAALITPAAAA</sequence>
<comment type="caution">
    <text evidence="2">The sequence shown here is derived from an EMBL/GenBank/DDBJ whole genome shotgun (WGS) entry which is preliminary data.</text>
</comment>
<organism evidence="2 3">
    <name type="scientific">Duganella aceris</name>
    <dbReference type="NCBI Taxonomy" id="2703883"/>
    <lineage>
        <taxon>Bacteria</taxon>
        <taxon>Pseudomonadati</taxon>
        <taxon>Pseudomonadota</taxon>
        <taxon>Betaproteobacteria</taxon>
        <taxon>Burkholderiales</taxon>
        <taxon>Oxalobacteraceae</taxon>
        <taxon>Telluria group</taxon>
        <taxon>Duganella</taxon>
    </lineage>
</organism>
<evidence type="ECO:0000256" key="1">
    <source>
        <dbReference type="SAM" id="Phobius"/>
    </source>
</evidence>
<protein>
    <recommendedName>
        <fullName evidence="4">3-oxoacyl-ACP synthase</fullName>
    </recommendedName>
</protein>
<reference evidence="3" key="1">
    <citation type="submission" date="2023-07" db="EMBL/GenBank/DDBJ databases">
        <title>Duganella aceri sp. nov., isolated from tree sap.</title>
        <authorList>
            <person name="Kim I.S."/>
        </authorList>
    </citation>
    <scope>NUCLEOTIDE SEQUENCE [LARGE SCALE GENOMIC DNA]</scope>
    <source>
        <strain evidence="3">SAP-35</strain>
    </source>
</reference>
<name>A0ABX0FK42_9BURK</name>
<keyword evidence="1" id="KW-0812">Transmembrane</keyword>
<dbReference type="EMBL" id="JAADJT010000005">
    <property type="protein sequence ID" value="NGZ84936.1"/>
    <property type="molecule type" value="Genomic_DNA"/>
</dbReference>
<evidence type="ECO:0008006" key="4">
    <source>
        <dbReference type="Google" id="ProtNLM"/>
    </source>
</evidence>
<evidence type="ECO:0000313" key="3">
    <source>
        <dbReference type="Proteomes" id="UP000666369"/>
    </source>
</evidence>
<dbReference type="RefSeq" id="WP_166102823.1">
    <property type="nucleotide sequence ID" value="NZ_JAADJT010000005.1"/>
</dbReference>
<dbReference type="Proteomes" id="UP000666369">
    <property type="component" value="Unassembled WGS sequence"/>
</dbReference>
<accession>A0ABX0FK42</accession>
<keyword evidence="1" id="KW-0472">Membrane</keyword>
<keyword evidence="1" id="KW-1133">Transmembrane helix</keyword>
<proteinExistence type="predicted"/>
<evidence type="ECO:0000313" key="2">
    <source>
        <dbReference type="EMBL" id="NGZ84936.1"/>
    </source>
</evidence>
<feature type="transmembrane region" description="Helical" evidence="1">
    <location>
        <begin position="37"/>
        <end position="55"/>
    </location>
</feature>